<organism evidence="3 4">
    <name type="scientific">Scrofimicrobium canadense</name>
    <dbReference type="NCBI Taxonomy" id="2652290"/>
    <lineage>
        <taxon>Bacteria</taxon>
        <taxon>Bacillati</taxon>
        <taxon>Actinomycetota</taxon>
        <taxon>Actinomycetes</taxon>
        <taxon>Actinomycetales</taxon>
        <taxon>Actinomycetaceae</taxon>
        <taxon>Scrofimicrobium</taxon>
    </lineage>
</organism>
<protein>
    <submittedName>
        <fullName evidence="3">Uncharacterized protein</fullName>
    </submittedName>
</protein>
<comment type="caution">
    <text evidence="3">The sequence shown here is derived from an EMBL/GenBank/DDBJ whole genome shotgun (WGS) entry which is preliminary data.</text>
</comment>
<reference evidence="3 4" key="1">
    <citation type="submission" date="2019-08" db="EMBL/GenBank/DDBJ databases">
        <title>In-depth cultivation of the pig gut microbiome towards novel bacterial diversity and tailored functional studies.</title>
        <authorList>
            <person name="Wylensek D."/>
            <person name="Hitch T.C.A."/>
            <person name="Clavel T."/>
        </authorList>
    </citation>
    <scope>NUCLEOTIDE SEQUENCE [LARGE SCALE GENOMIC DNA]</scope>
    <source>
        <strain evidence="3 4">WB03_NA08</strain>
    </source>
</reference>
<keyword evidence="2" id="KW-1133">Transmembrane helix</keyword>
<feature type="transmembrane region" description="Helical" evidence="2">
    <location>
        <begin position="274"/>
        <end position="298"/>
    </location>
</feature>
<keyword evidence="2" id="KW-0472">Membrane</keyword>
<dbReference type="Proteomes" id="UP000470875">
    <property type="component" value="Unassembled WGS sequence"/>
</dbReference>
<evidence type="ECO:0000256" key="1">
    <source>
        <dbReference type="SAM" id="MobiDB-lite"/>
    </source>
</evidence>
<feature type="transmembrane region" description="Helical" evidence="2">
    <location>
        <begin position="233"/>
        <end position="254"/>
    </location>
</feature>
<feature type="transmembrane region" description="Helical" evidence="2">
    <location>
        <begin position="154"/>
        <end position="178"/>
    </location>
</feature>
<accession>A0A6N7W881</accession>
<proteinExistence type="predicted"/>
<dbReference type="EMBL" id="VULO01000020">
    <property type="protein sequence ID" value="MSS85455.1"/>
    <property type="molecule type" value="Genomic_DNA"/>
</dbReference>
<evidence type="ECO:0000313" key="4">
    <source>
        <dbReference type="Proteomes" id="UP000470875"/>
    </source>
</evidence>
<keyword evidence="4" id="KW-1185">Reference proteome</keyword>
<dbReference type="RefSeq" id="WP_154546701.1">
    <property type="nucleotide sequence ID" value="NZ_VULO01000020.1"/>
</dbReference>
<feature type="region of interest" description="Disordered" evidence="1">
    <location>
        <begin position="1"/>
        <end position="68"/>
    </location>
</feature>
<feature type="compositionally biased region" description="Low complexity" evidence="1">
    <location>
        <begin position="25"/>
        <end position="52"/>
    </location>
</feature>
<keyword evidence="2" id="KW-0812">Transmembrane</keyword>
<gene>
    <name evidence="3" type="ORF">FYJ24_12020</name>
</gene>
<evidence type="ECO:0000256" key="2">
    <source>
        <dbReference type="SAM" id="Phobius"/>
    </source>
</evidence>
<feature type="transmembrane region" description="Helical" evidence="2">
    <location>
        <begin position="208"/>
        <end position="227"/>
    </location>
</feature>
<evidence type="ECO:0000313" key="3">
    <source>
        <dbReference type="EMBL" id="MSS85455.1"/>
    </source>
</evidence>
<name>A0A6N7W881_9ACTO</name>
<dbReference type="AlphaFoldDB" id="A0A6N7W881"/>
<feature type="compositionally biased region" description="Pro residues" evidence="1">
    <location>
        <begin position="1"/>
        <end position="12"/>
    </location>
</feature>
<feature type="transmembrane region" description="Helical" evidence="2">
    <location>
        <begin position="111"/>
        <end position="134"/>
    </location>
</feature>
<sequence length="301" mass="33010">MSNVPPPPPPPNGDAENVTPPPTAEPWVPAPSSDHNYAQQYPQAPQLYQAPPTYGAAPQNYPPQVPTQSKPSAFALAWNALWFSQWRAWSGKPLEVTDRVDEVERRTGNTWIVWVLTLGLNALLMAFALLALTLAGRNIMMSSFAGPFGYGYGYGFGGGQLVILFFFALFVWCGGYVLRGLGTWWSLRAAGRDVTFNKAMTLYASAKTLVWFPLAIFTVLAFARFFAAVPDAILWAVFGAVALTGLSQITLFLVGEREVRQSENAPTPFKWYMIYTAGILLSYGAIGIIFSVFGRVFFGLG</sequence>